<keyword evidence="3" id="KW-1185">Reference proteome</keyword>
<sequence>MTLCRWAPPRPAAPCEACRERLPVSDAEVRPLGSATSTESPTPRQIRTVKSPDCDTAPPHHVPSPYPPGGRTRAAAGGAVVRRLGRGVWRAGLGRRRSFRLPGRPRAALACTLFSELHCTYDKALGEGEMGTKTGSEVIAVVRTSACEARSEAQRMLQSFIKNVWIPMKPYYTQVYQEIWLPVLRLLTGIINELSLDGTSVWLCCGNVGHRVDLQQCPCPWT</sequence>
<feature type="region of interest" description="Disordered" evidence="1">
    <location>
        <begin position="29"/>
        <end position="74"/>
    </location>
</feature>
<name>A0AB34GIJ1_ESCRO</name>
<dbReference type="PANTHER" id="PTHR15233">
    <property type="entry name" value="MITOCHONDRIAL PROTEOLIPID"/>
    <property type="match status" value="1"/>
</dbReference>
<dbReference type="PANTHER" id="PTHR15233:SF1">
    <property type="entry name" value="ATP SYNTHASE SUBUNIT ATP5MJ, MITOCHONDRIAL"/>
    <property type="match status" value="1"/>
</dbReference>
<gene>
    <name evidence="2" type="ORF">J1605_011830</name>
</gene>
<dbReference type="EMBL" id="JAIQCJ010002164">
    <property type="protein sequence ID" value="KAJ8780227.1"/>
    <property type="molecule type" value="Genomic_DNA"/>
</dbReference>
<dbReference type="GO" id="GO:0005739">
    <property type="term" value="C:mitochondrion"/>
    <property type="evidence" value="ECO:0007669"/>
    <property type="project" value="InterPro"/>
</dbReference>
<evidence type="ECO:0000313" key="3">
    <source>
        <dbReference type="Proteomes" id="UP001159641"/>
    </source>
</evidence>
<reference evidence="2 3" key="1">
    <citation type="submission" date="2022-11" db="EMBL/GenBank/DDBJ databases">
        <title>Whole genome sequence of Eschrichtius robustus ER-17-0199.</title>
        <authorList>
            <person name="Bruniche-Olsen A."/>
            <person name="Black A.N."/>
            <person name="Fields C.J."/>
            <person name="Walden K."/>
            <person name="Dewoody J.A."/>
        </authorList>
    </citation>
    <scope>NUCLEOTIDE SEQUENCE [LARGE SCALE GENOMIC DNA]</scope>
    <source>
        <strain evidence="2">ER-17-0199</strain>
        <tissue evidence="2">Blubber</tissue>
    </source>
</reference>
<dbReference type="Pfam" id="PF08039">
    <property type="entry name" value="Mit_proteolip"/>
    <property type="match status" value="1"/>
</dbReference>
<feature type="compositionally biased region" description="Polar residues" evidence="1">
    <location>
        <begin position="34"/>
        <end position="45"/>
    </location>
</feature>
<accession>A0AB34GIJ1</accession>
<dbReference type="Proteomes" id="UP001159641">
    <property type="component" value="Unassembled WGS sequence"/>
</dbReference>
<proteinExistence type="predicted"/>
<protein>
    <submittedName>
        <fullName evidence="2">Uncharacterized protein</fullName>
    </submittedName>
</protein>
<dbReference type="AlphaFoldDB" id="A0AB34GIJ1"/>
<organism evidence="2 3">
    <name type="scientific">Eschrichtius robustus</name>
    <name type="common">California gray whale</name>
    <name type="synonym">Eschrichtius gibbosus</name>
    <dbReference type="NCBI Taxonomy" id="9764"/>
    <lineage>
        <taxon>Eukaryota</taxon>
        <taxon>Metazoa</taxon>
        <taxon>Chordata</taxon>
        <taxon>Craniata</taxon>
        <taxon>Vertebrata</taxon>
        <taxon>Euteleostomi</taxon>
        <taxon>Mammalia</taxon>
        <taxon>Eutheria</taxon>
        <taxon>Laurasiatheria</taxon>
        <taxon>Artiodactyla</taxon>
        <taxon>Whippomorpha</taxon>
        <taxon>Cetacea</taxon>
        <taxon>Mysticeti</taxon>
        <taxon>Eschrichtiidae</taxon>
        <taxon>Eschrichtius</taxon>
    </lineage>
</organism>
<evidence type="ECO:0000313" key="2">
    <source>
        <dbReference type="EMBL" id="KAJ8780227.1"/>
    </source>
</evidence>
<evidence type="ECO:0000256" key="1">
    <source>
        <dbReference type="SAM" id="MobiDB-lite"/>
    </source>
</evidence>
<dbReference type="InterPro" id="IPR012574">
    <property type="entry name" value="ATP5MJ"/>
</dbReference>
<comment type="caution">
    <text evidence="2">The sequence shown here is derived from an EMBL/GenBank/DDBJ whole genome shotgun (WGS) entry which is preliminary data.</text>
</comment>